<evidence type="ECO:0000256" key="2">
    <source>
        <dbReference type="SAM" id="SignalP"/>
    </source>
</evidence>
<dbReference type="Proteomes" id="UP000489190">
    <property type="component" value="Unassembled WGS sequence"/>
</dbReference>
<evidence type="ECO:0000256" key="1">
    <source>
        <dbReference type="SAM" id="MobiDB-lite"/>
    </source>
</evidence>
<sequence length="74" mass="7947">MSTSMGMASVFVLSSMMLSPLAMAEESPAFIAKNEARAAAFEQRQTELAASHQNDVKSQQTQVKVSPADEPKDS</sequence>
<evidence type="ECO:0000313" key="6">
    <source>
        <dbReference type="Proteomes" id="UP000489190"/>
    </source>
</evidence>
<name>A0A0J6I855_9PSED</name>
<reference evidence="5 6" key="1">
    <citation type="submission" date="2019-10" db="EMBL/GenBank/DDBJ databases">
        <title>Evaluation of single-gene subtyping targets for Pseudomonas.</title>
        <authorList>
            <person name="Reichler S.J."/>
            <person name="Orsi R.H."/>
            <person name="Wiedmann M."/>
            <person name="Martin N.H."/>
            <person name="Murphy S.I."/>
        </authorList>
    </citation>
    <scope>NUCLEOTIDE SEQUENCE [LARGE SCALE GENOMIC DNA]</scope>
    <source>
        <strain evidence="4 6">FSL R10-3254</strain>
        <strain evidence="3 5">FSL R10-3257</strain>
    </source>
</reference>
<feature type="chain" id="PRO_5036293867" description="Secreted protein" evidence="2">
    <location>
        <begin position="25"/>
        <end position="74"/>
    </location>
</feature>
<organism evidence="4 6">
    <name type="scientific">Pseudomonas helleri</name>
    <dbReference type="NCBI Taxonomy" id="1608996"/>
    <lineage>
        <taxon>Bacteria</taxon>
        <taxon>Pseudomonadati</taxon>
        <taxon>Pseudomonadota</taxon>
        <taxon>Gammaproteobacteria</taxon>
        <taxon>Pseudomonadales</taxon>
        <taxon>Pseudomonadaceae</taxon>
        <taxon>Pseudomonas</taxon>
    </lineage>
</organism>
<comment type="caution">
    <text evidence="4">The sequence shown here is derived from an EMBL/GenBank/DDBJ whole genome shotgun (WGS) entry which is preliminary data.</text>
</comment>
<dbReference type="Proteomes" id="UP000441404">
    <property type="component" value="Unassembled WGS sequence"/>
</dbReference>
<dbReference type="OrthoDB" id="7030781at2"/>
<feature type="signal peptide" evidence="2">
    <location>
        <begin position="1"/>
        <end position="24"/>
    </location>
</feature>
<feature type="region of interest" description="Disordered" evidence="1">
    <location>
        <begin position="43"/>
        <end position="74"/>
    </location>
</feature>
<evidence type="ECO:0008006" key="7">
    <source>
        <dbReference type="Google" id="ProtNLM"/>
    </source>
</evidence>
<dbReference type="RefSeq" id="WP_048367167.1">
    <property type="nucleotide sequence ID" value="NZ_JANLOE010000113.1"/>
</dbReference>
<dbReference type="AlphaFoldDB" id="A0A0J6I855"/>
<protein>
    <recommendedName>
        <fullName evidence="7">Secreted protein</fullName>
    </recommendedName>
</protein>
<dbReference type="EMBL" id="WIWI01000150">
    <property type="protein sequence ID" value="MQT92777.1"/>
    <property type="molecule type" value="Genomic_DNA"/>
</dbReference>
<gene>
    <name evidence="4" type="ORF">GHO39_27225</name>
    <name evidence="3" type="ORF">GHO40_16420</name>
</gene>
<keyword evidence="2" id="KW-0732">Signal</keyword>
<dbReference type="STRING" id="1608996.TU84_03495"/>
<evidence type="ECO:0000313" key="4">
    <source>
        <dbReference type="EMBL" id="MQT92777.1"/>
    </source>
</evidence>
<dbReference type="EMBL" id="WIWJ01000029">
    <property type="protein sequence ID" value="MQT48292.1"/>
    <property type="molecule type" value="Genomic_DNA"/>
</dbReference>
<accession>A0A0J6I855</accession>
<feature type="compositionally biased region" description="Polar residues" evidence="1">
    <location>
        <begin position="46"/>
        <end position="64"/>
    </location>
</feature>
<evidence type="ECO:0000313" key="5">
    <source>
        <dbReference type="Proteomes" id="UP000441404"/>
    </source>
</evidence>
<proteinExistence type="predicted"/>
<evidence type="ECO:0000313" key="3">
    <source>
        <dbReference type="EMBL" id="MQT48292.1"/>
    </source>
</evidence>